<sequence length="524" mass="57940">MNPERNIDVLIVGSGIAAFMIARQLSSHLNVQIITKGKHDNSNSVRAQGGIAAALAKHDSWKNHFEDTMKAGRFHNDPLQTEVLVKKGLQIVNDLISDGMSFDKTLNNELAMGMEGAHSLPRILHIGGDATGKGMMSFLKEEIEKEIPIIEDKMVLDLNVENGRCIGVSVLNECNKVEHIYATHVILATGGCGSLYPYSSNDVSLTGDGMALAYRAGVGLADLEFIQFHPTLLYKGNKVIGLISEAVRGEGARLRTENGKFLMEGIHPLQDLAPRDVVARAIFERIKNGEKVYLDISSIKDFDNRFPTISKMCKDHQLIVEKSLLQVTPGAHFIMGGIVVNNSGETSLSGLYAVGETACTGVHGANRLASNSLLEGVVMAVECADTILKSNLSTTPIYPKVLVHEQQISDLDLPSKKEIQEIMMKYVGIVREKRELQQALEWFQPYLQFINTPLHNVNQEQAEIINMLTVGWLITTSSLQRTESRGAHFRKDIPYEVERWRQSRLIRSKDEAVQNMLTATGVNL</sequence>
<organism evidence="15 16">
    <name type="scientific">Bacillus solimangrovi</name>
    <dbReference type="NCBI Taxonomy" id="1305675"/>
    <lineage>
        <taxon>Bacteria</taxon>
        <taxon>Bacillati</taxon>
        <taxon>Bacillota</taxon>
        <taxon>Bacilli</taxon>
        <taxon>Bacillales</taxon>
        <taxon>Bacillaceae</taxon>
        <taxon>Bacillus</taxon>
    </lineage>
</organism>
<dbReference type="Proteomes" id="UP000095209">
    <property type="component" value="Unassembled WGS sequence"/>
</dbReference>
<dbReference type="OrthoDB" id="9806724at2"/>
<dbReference type="PANTHER" id="PTHR42716:SF2">
    <property type="entry name" value="L-ASPARTATE OXIDASE, CHLOROPLASTIC"/>
    <property type="match status" value="1"/>
</dbReference>
<dbReference type="InterPro" id="IPR003953">
    <property type="entry name" value="FAD-dep_OxRdtase_2_FAD-bd"/>
</dbReference>
<dbReference type="GO" id="GO:0034628">
    <property type="term" value="P:'de novo' NAD+ biosynthetic process from L-aspartate"/>
    <property type="evidence" value="ECO:0007669"/>
    <property type="project" value="TreeGrafter"/>
</dbReference>
<dbReference type="SUPFAM" id="SSF46977">
    <property type="entry name" value="Succinate dehydrogenase/fumarate reductase flavoprotein C-terminal domain"/>
    <property type="match status" value="1"/>
</dbReference>
<gene>
    <name evidence="15" type="ORF">BFG57_07855</name>
</gene>
<dbReference type="NCBIfam" id="NF005978">
    <property type="entry name" value="PRK08071.1"/>
    <property type="match status" value="1"/>
</dbReference>
<dbReference type="Gene3D" id="3.50.50.60">
    <property type="entry name" value="FAD/NAD(P)-binding domain"/>
    <property type="match status" value="1"/>
</dbReference>
<keyword evidence="6 12" id="KW-0285">Flavoprotein</keyword>
<dbReference type="InterPro" id="IPR027477">
    <property type="entry name" value="Succ_DH/fumarate_Rdtase_cat_sf"/>
</dbReference>
<evidence type="ECO:0000256" key="5">
    <source>
        <dbReference type="ARBA" id="ARBA00021901"/>
    </source>
</evidence>
<dbReference type="Gene3D" id="3.90.700.10">
    <property type="entry name" value="Succinate dehydrogenase/fumarate reductase flavoprotein, catalytic domain"/>
    <property type="match status" value="1"/>
</dbReference>
<evidence type="ECO:0000256" key="8">
    <source>
        <dbReference type="ARBA" id="ARBA00022827"/>
    </source>
</evidence>
<evidence type="ECO:0000256" key="6">
    <source>
        <dbReference type="ARBA" id="ARBA00022630"/>
    </source>
</evidence>
<dbReference type="EC" id="1.4.3.16" evidence="4 11"/>
<evidence type="ECO:0000256" key="12">
    <source>
        <dbReference type="RuleBase" id="RU362049"/>
    </source>
</evidence>
<dbReference type="GO" id="GO:0033765">
    <property type="term" value="F:steroid dehydrogenase activity, acting on the CH-CH group of donors"/>
    <property type="evidence" value="ECO:0007669"/>
    <property type="project" value="UniProtKB-ARBA"/>
</dbReference>
<protein>
    <recommendedName>
        <fullName evidence="5 11">L-aspartate oxidase</fullName>
        <ecNumber evidence="4 11">1.4.3.16</ecNumber>
    </recommendedName>
</protein>
<dbReference type="SUPFAM" id="SSF51905">
    <property type="entry name" value="FAD/NAD(P)-binding domain"/>
    <property type="match status" value="1"/>
</dbReference>
<dbReference type="UniPathway" id="UPA00253">
    <property type="reaction ID" value="UER00326"/>
</dbReference>
<dbReference type="FunFam" id="3.90.700.10:FF:000002">
    <property type="entry name" value="L-aspartate oxidase"/>
    <property type="match status" value="1"/>
</dbReference>
<evidence type="ECO:0000256" key="9">
    <source>
        <dbReference type="ARBA" id="ARBA00023002"/>
    </source>
</evidence>
<dbReference type="RefSeq" id="WP_069715519.1">
    <property type="nucleotide sequence ID" value="NZ_MJEH01000002.1"/>
</dbReference>
<dbReference type="Gene3D" id="1.20.58.100">
    <property type="entry name" value="Fumarate reductase/succinate dehydrogenase flavoprotein-like, C-terminal domain"/>
    <property type="match status" value="1"/>
</dbReference>
<comment type="caution">
    <text evidence="15">The sequence shown here is derived from an EMBL/GenBank/DDBJ whole genome shotgun (WGS) entry which is preliminary data.</text>
</comment>
<dbReference type="SUPFAM" id="SSF56425">
    <property type="entry name" value="Succinate dehydrogenase/fumarate reductase flavoprotein, catalytic domain"/>
    <property type="match status" value="1"/>
</dbReference>
<evidence type="ECO:0000259" key="13">
    <source>
        <dbReference type="Pfam" id="PF00890"/>
    </source>
</evidence>
<evidence type="ECO:0000256" key="11">
    <source>
        <dbReference type="NCBIfam" id="TIGR00551"/>
    </source>
</evidence>
<comment type="function">
    <text evidence="12">Catalyzes the oxidation of L-aspartate to iminoaspartate.</text>
</comment>
<keyword evidence="7 12" id="KW-0662">Pyridine nucleotide biosynthesis</keyword>
<comment type="similarity">
    <text evidence="3 12">Belongs to the FAD-dependent oxidoreductase 2 family. NadB subfamily.</text>
</comment>
<evidence type="ECO:0000313" key="16">
    <source>
        <dbReference type="Proteomes" id="UP000095209"/>
    </source>
</evidence>
<evidence type="ECO:0000256" key="2">
    <source>
        <dbReference type="ARBA" id="ARBA00004950"/>
    </source>
</evidence>
<evidence type="ECO:0000256" key="4">
    <source>
        <dbReference type="ARBA" id="ARBA00012173"/>
    </source>
</evidence>
<dbReference type="InterPro" id="IPR036188">
    <property type="entry name" value="FAD/NAD-bd_sf"/>
</dbReference>
<feature type="domain" description="Fumarate reductase/succinate dehydrogenase flavoprotein-like C-terminal" evidence="14">
    <location>
        <begin position="417"/>
        <end position="511"/>
    </location>
</feature>
<dbReference type="NCBIfam" id="TIGR00551">
    <property type="entry name" value="nadB"/>
    <property type="match status" value="1"/>
</dbReference>
<evidence type="ECO:0000256" key="3">
    <source>
        <dbReference type="ARBA" id="ARBA00008562"/>
    </source>
</evidence>
<keyword evidence="9 12" id="KW-0560">Oxidoreductase</keyword>
<dbReference type="GO" id="GO:0008734">
    <property type="term" value="F:L-aspartate oxidase activity"/>
    <property type="evidence" value="ECO:0007669"/>
    <property type="project" value="UniProtKB-UniRule"/>
</dbReference>
<evidence type="ECO:0000256" key="10">
    <source>
        <dbReference type="ARBA" id="ARBA00048305"/>
    </source>
</evidence>
<comment type="pathway">
    <text evidence="2 12">Cofactor biosynthesis; NAD(+) biosynthesis; iminoaspartate from L-aspartate (oxidase route): step 1/1.</text>
</comment>
<comment type="subcellular location">
    <subcellularLocation>
        <location evidence="12">Cytoplasm</location>
    </subcellularLocation>
</comment>
<dbReference type="PRINTS" id="PR00368">
    <property type="entry name" value="FADPNR"/>
</dbReference>
<comment type="catalytic activity">
    <reaction evidence="10">
        <text>L-aspartate + O2 = iminosuccinate + H2O2</text>
        <dbReference type="Rhea" id="RHEA:25876"/>
        <dbReference type="ChEBI" id="CHEBI:15379"/>
        <dbReference type="ChEBI" id="CHEBI:16240"/>
        <dbReference type="ChEBI" id="CHEBI:29991"/>
        <dbReference type="ChEBI" id="CHEBI:77875"/>
        <dbReference type="EC" id="1.4.3.16"/>
    </reaction>
    <physiologicalReaction direction="left-to-right" evidence="10">
        <dbReference type="Rhea" id="RHEA:25877"/>
    </physiologicalReaction>
</comment>
<dbReference type="EMBL" id="MJEH01000002">
    <property type="protein sequence ID" value="OEH94372.1"/>
    <property type="molecule type" value="Genomic_DNA"/>
</dbReference>
<feature type="domain" description="FAD-dependent oxidoreductase 2 FAD-binding" evidence="13">
    <location>
        <begin position="8"/>
        <end position="373"/>
    </location>
</feature>
<evidence type="ECO:0000259" key="14">
    <source>
        <dbReference type="Pfam" id="PF02910"/>
    </source>
</evidence>
<dbReference type="InterPro" id="IPR015939">
    <property type="entry name" value="Fum_Rdtase/Succ_DH_flav-like_C"/>
</dbReference>
<dbReference type="InterPro" id="IPR037099">
    <property type="entry name" value="Fum_R/Succ_DH_flav-like_C_sf"/>
</dbReference>
<keyword evidence="8 12" id="KW-0274">FAD</keyword>
<name>A0A1E5LJV4_9BACI</name>
<dbReference type="GO" id="GO:0005737">
    <property type="term" value="C:cytoplasm"/>
    <property type="evidence" value="ECO:0007669"/>
    <property type="project" value="UniProtKB-SubCell"/>
</dbReference>
<accession>A0A1E5LJV4</accession>
<dbReference type="PANTHER" id="PTHR42716">
    <property type="entry name" value="L-ASPARTATE OXIDASE"/>
    <property type="match status" value="1"/>
</dbReference>
<reference evidence="15 16" key="1">
    <citation type="submission" date="2016-08" db="EMBL/GenBank/DDBJ databases">
        <title>Genome of Bacillus solimangrovi GH2-4.</title>
        <authorList>
            <person name="Lim S."/>
            <person name="Kim B.-C."/>
        </authorList>
    </citation>
    <scope>NUCLEOTIDE SEQUENCE [LARGE SCALE GENOMIC DNA]</scope>
    <source>
        <strain evidence="15 16">GH2-4</strain>
    </source>
</reference>
<dbReference type="STRING" id="1305675.BFG57_07855"/>
<evidence type="ECO:0000256" key="1">
    <source>
        <dbReference type="ARBA" id="ARBA00001974"/>
    </source>
</evidence>
<evidence type="ECO:0000313" key="15">
    <source>
        <dbReference type="EMBL" id="OEH94372.1"/>
    </source>
</evidence>
<proteinExistence type="inferred from homology"/>
<keyword evidence="16" id="KW-1185">Reference proteome</keyword>
<evidence type="ECO:0000256" key="7">
    <source>
        <dbReference type="ARBA" id="ARBA00022642"/>
    </source>
</evidence>
<comment type="cofactor">
    <cofactor evidence="1 12">
        <name>FAD</name>
        <dbReference type="ChEBI" id="CHEBI:57692"/>
    </cofactor>
</comment>
<dbReference type="Pfam" id="PF02910">
    <property type="entry name" value="Succ_DH_flav_C"/>
    <property type="match status" value="1"/>
</dbReference>
<dbReference type="AlphaFoldDB" id="A0A1E5LJV4"/>
<dbReference type="InterPro" id="IPR005288">
    <property type="entry name" value="NadB"/>
</dbReference>
<dbReference type="Pfam" id="PF00890">
    <property type="entry name" value="FAD_binding_2"/>
    <property type="match status" value="1"/>
</dbReference>